<dbReference type="EMBL" id="ML979011">
    <property type="protein sequence ID" value="KAF1923044.1"/>
    <property type="molecule type" value="Genomic_DNA"/>
</dbReference>
<dbReference type="InterPro" id="IPR003615">
    <property type="entry name" value="HNH_nuc"/>
</dbReference>
<dbReference type="Proteomes" id="UP000800082">
    <property type="component" value="Unassembled WGS sequence"/>
</dbReference>
<feature type="region of interest" description="Disordered" evidence="1">
    <location>
        <begin position="165"/>
        <end position="187"/>
    </location>
</feature>
<keyword evidence="4" id="KW-1185">Reference proteome</keyword>
<feature type="domain" description="HNH nuclease" evidence="2">
    <location>
        <begin position="6"/>
        <end position="70"/>
    </location>
</feature>
<evidence type="ECO:0000259" key="2">
    <source>
        <dbReference type="Pfam" id="PF13391"/>
    </source>
</evidence>
<evidence type="ECO:0000313" key="4">
    <source>
        <dbReference type="Proteomes" id="UP000800082"/>
    </source>
</evidence>
<dbReference type="Pfam" id="PF13391">
    <property type="entry name" value="HNH_2"/>
    <property type="match status" value="1"/>
</dbReference>
<gene>
    <name evidence="3" type="ORF">M421DRAFT_104714</name>
</gene>
<proteinExistence type="predicted"/>
<dbReference type="AlphaFoldDB" id="A0A6A5R7V3"/>
<dbReference type="RefSeq" id="XP_033443297.1">
    <property type="nucleotide sequence ID" value="XM_033587056.1"/>
</dbReference>
<evidence type="ECO:0000256" key="1">
    <source>
        <dbReference type="SAM" id="MobiDB-lite"/>
    </source>
</evidence>
<name>A0A6A5R7V3_9PLEO</name>
<dbReference type="GeneID" id="54344702"/>
<evidence type="ECO:0000313" key="3">
    <source>
        <dbReference type="EMBL" id="KAF1923044.1"/>
    </source>
</evidence>
<protein>
    <recommendedName>
        <fullName evidence="2">HNH nuclease domain-containing protein</fullName>
    </recommendedName>
</protein>
<accession>A0A6A5R7V3</accession>
<sequence>MRESWCHLSGCCEQQQVAHVVPQSELGWWRAKGMSRYNTGVTATLDDMANAFLLCADLHIAFDAPRLAFVPKPATNGSMRLVAHVLGSSPELELLYHNRELHPTAVGADILYARFAWSIFPLLRAFLESDTDRRLTLRASGAHLADARGFVAAADCERFSTAANWRRSQSPKKRKPERGPAGKTLSANEVERWFEGIGHEVREV</sequence>
<organism evidence="3 4">
    <name type="scientific">Didymella exigua CBS 183.55</name>
    <dbReference type="NCBI Taxonomy" id="1150837"/>
    <lineage>
        <taxon>Eukaryota</taxon>
        <taxon>Fungi</taxon>
        <taxon>Dikarya</taxon>
        <taxon>Ascomycota</taxon>
        <taxon>Pezizomycotina</taxon>
        <taxon>Dothideomycetes</taxon>
        <taxon>Pleosporomycetidae</taxon>
        <taxon>Pleosporales</taxon>
        <taxon>Pleosporineae</taxon>
        <taxon>Didymellaceae</taxon>
        <taxon>Didymella</taxon>
    </lineage>
</organism>
<dbReference type="OrthoDB" id="3686371at2759"/>
<reference evidence="3" key="1">
    <citation type="journal article" date="2020" name="Stud. Mycol.">
        <title>101 Dothideomycetes genomes: a test case for predicting lifestyles and emergence of pathogens.</title>
        <authorList>
            <person name="Haridas S."/>
            <person name="Albert R."/>
            <person name="Binder M."/>
            <person name="Bloem J."/>
            <person name="Labutti K."/>
            <person name="Salamov A."/>
            <person name="Andreopoulos B."/>
            <person name="Baker S."/>
            <person name="Barry K."/>
            <person name="Bills G."/>
            <person name="Bluhm B."/>
            <person name="Cannon C."/>
            <person name="Castanera R."/>
            <person name="Culley D."/>
            <person name="Daum C."/>
            <person name="Ezra D."/>
            <person name="Gonzalez J."/>
            <person name="Henrissat B."/>
            <person name="Kuo A."/>
            <person name="Liang C."/>
            <person name="Lipzen A."/>
            <person name="Lutzoni F."/>
            <person name="Magnuson J."/>
            <person name="Mondo S."/>
            <person name="Nolan M."/>
            <person name="Ohm R."/>
            <person name="Pangilinan J."/>
            <person name="Park H.-J."/>
            <person name="Ramirez L."/>
            <person name="Alfaro M."/>
            <person name="Sun H."/>
            <person name="Tritt A."/>
            <person name="Yoshinaga Y."/>
            <person name="Zwiers L.-H."/>
            <person name="Turgeon B."/>
            <person name="Goodwin S."/>
            <person name="Spatafora J."/>
            <person name="Crous P."/>
            <person name="Grigoriev I."/>
        </authorList>
    </citation>
    <scope>NUCLEOTIDE SEQUENCE</scope>
    <source>
        <strain evidence="3">CBS 183.55</strain>
    </source>
</reference>